<evidence type="ECO:0000313" key="5">
    <source>
        <dbReference type="Proteomes" id="UP000677054"/>
    </source>
</evidence>
<evidence type="ECO:0000313" key="4">
    <source>
        <dbReference type="EMBL" id="CAD7250497.1"/>
    </source>
</evidence>
<keyword evidence="5" id="KW-1185">Reference proteome</keyword>
<dbReference type="PANTHER" id="PTHR24198:SF165">
    <property type="entry name" value="ANKYRIN REPEAT-CONTAINING PROTEIN-RELATED"/>
    <property type="match status" value="1"/>
</dbReference>
<dbReference type="Pfam" id="PF00023">
    <property type="entry name" value="Ank"/>
    <property type="match status" value="1"/>
</dbReference>
<reference evidence="4" key="1">
    <citation type="submission" date="2020-11" db="EMBL/GenBank/DDBJ databases">
        <authorList>
            <person name="Tran Van P."/>
        </authorList>
    </citation>
    <scope>NUCLEOTIDE SEQUENCE</scope>
</reference>
<dbReference type="OrthoDB" id="19174at2759"/>
<sequence length="252" mass="27725">MQCLLTVTRGRRRWGRMPVSFFHNMTGENENYNDEYEEAILLAAENGDVDRLRVLIAENGSLVNIRDTDGYSPLHRACYSDKPEAVKGPIALSSSALVLRIPGSSSGSGKSCFASCLNRMKFVVCTPYMYCLIGLFSLIQLLLENGASVNGATVDGWTPLHSASRWNAFRCLSLLLMQPGIDVNAHSKSGQTPLHIASSTRNGRESIHLLLNHSSIFPDVQNSVGETPQELAERLGPWAHLFELIHPSLNSI</sequence>
<accession>A0A7R9FPQ6</accession>
<evidence type="ECO:0000256" key="3">
    <source>
        <dbReference type="PROSITE-ProRule" id="PRU00023"/>
    </source>
</evidence>
<dbReference type="EMBL" id="LR902406">
    <property type="protein sequence ID" value="CAD7250497.1"/>
    <property type="molecule type" value="Genomic_DNA"/>
</dbReference>
<dbReference type="PROSITE" id="PS50088">
    <property type="entry name" value="ANK_REPEAT"/>
    <property type="match status" value="1"/>
</dbReference>
<dbReference type="Gene3D" id="1.25.40.20">
    <property type="entry name" value="Ankyrin repeat-containing domain"/>
    <property type="match status" value="2"/>
</dbReference>
<dbReference type="Pfam" id="PF12796">
    <property type="entry name" value="Ank_2"/>
    <property type="match status" value="2"/>
</dbReference>
<gene>
    <name evidence="4" type="ORF">DSTB1V02_LOCUS10270</name>
</gene>
<evidence type="ECO:0000256" key="2">
    <source>
        <dbReference type="ARBA" id="ARBA00023043"/>
    </source>
</evidence>
<dbReference type="Proteomes" id="UP000677054">
    <property type="component" value="Unassembled WGS sequence"/>
</dbReference>
<dbReference type="InterPro" id="IPR002110">
    <property type="entry name" value="Ankyrin_rpt"/>
</dbReference>
<evidence type="ECO:0000256" key="1">
    <source>
        <dbReference type="ARBA" id="ARBA00022737"/>
    </source>
</evidence>
<dbReference type="PANTHER" id="PTHR24198">
    <property type="entry name" value="ANKYRIN REPEAT AND PROTEIN KINASE DOMAIN-CONTAINING PROTEIN"/>
    <property type="match status" value="1"/>
</dbReference>
<proteinExistence type="predicted"/>
<dbReference type="EMBL" id="CAJPEV010002889">
    <property type="protein sequence ID" value="CAG0898343.1"/>
    <property type="molecule type" value="Genomic_DNA"/>
</dbReference>
<dbReference type="PROSITE" id="PS50297">
    <property type="entry name" value="ANK_REP_REGION"/>
    <property type="match status" value="1"/>
</dbReference>
<dbReference type="InterPro" id="IPR036770">
    <property type="entry name" value="Ankyrin_rpt-contain_sf"/>
</dbReference>
<organism evidence="4">
    <name type="scientific">Darwinula stevensoni</name>
    <dbReference type="NCBI Taxonomy" id="69355"/>
    <lineage>
        <taxon>Eukaryota</taxon>
        <taxon>Metazoa</taxon>
        <taxon>Ecdysozoa</taxon>
        <taxon>Arthropoda</taxon>
        <taxon>Crustacea</taxon>
        <taxon>Oligostraca</taxon>
        <taxon>Ostracoda</taxon>
        <taxon>Podocopa</taxon>
        <taxon>Podocopida</taxon>
        <taxon>Darwinulocopina</taxon>
        <taxon>Darwinuloidea</taxon>
        <taxon>Darwinulidae</taxon>
        <taxon>Darwinula</taxon>
    </lineage>
</organism>
<dbReference type="AlphaFoldDB" id="A0A7R9FPQ6"/>
<dbReference type="SUPFAM" id="SSF48403">
    <property type="entry name" value="Ankyrin repeat"/>
    <property type="match status" value="1"/>
</dbReference>
<name>A0A7R9FPQ6_9CRUS</name>
<dbReference type="SMART" id="SM00248">
    <property type="entry name" value="ANK"/>
    <property type="match status" value="5"/>
</dbReference>
<keyword evidence="2 3" id="KW-0040">ANK repeat</keyword>
<feature type="repeat" description="ANK" evidence="3">
    <location>
        <begin position="155"/>
        <end position="188"/>
    </location>
</feature>
<keyword evidence="1" id="KW-0677">Repeat</keyword>
<protein>
    <submittedName>
        <fullName evidence="4">Uncharacterized protein</fullName>
    </submittedName>
</protein>